<dbReference type="GO" id="GO:0045814">
    <property type="term" value="P:negative regulation of gene expression, epigenetic"/>
    <property type="evidence" value="ECO:0007669"/>
    <property type="project" value="TreeGrafter"/>
</dbReference>
<dbReference type="InterPro" id="IPR046341">
    <property type="entry name" value="SET_dom_sf"/>
</dbReference>
<evidence type="ECO:0000313" key="5">
    <source>
        <dbReference type="EMBL" id="RNF26511.1"/>
    </source>
</evidence>
<dbReference type="GO" id="GO:0042799">
    <property type="term" value="F:histone H4K20 methyltransferase activity"/>
    <property type="evidence" value="ECO:0007669"/>
    <property type="project" value="TreeGrafter"/>
</dbReference>
<dbReference type="PROSITE" id="PS50280">
    <property type="entry name" value="SET"/>
    <property type="match status" value="1"/>
</dbReference>
<accession>A0A422Q967</accession>
<dbReference type="SUPFAM" id="SSF82199">
    <property type="entry name" value="SET domain"/>
    <property type="match status" value="1"/>
</dbReference>
<dbReference type="InterPro" id="IPR001214">
    <property type="entry name" value="SET_dom"/>
</dbReference>
<dbReference type="GeneID" id="40314827"/>
<evidence type="ECO:0000313" key="6">
    <source>
        <dbReference type="Proteomes" id="UP000284403"/>
    </source>
</evidence>
<dbReference type="GO" id="GO:0005576">
    <property type="term" value="C:extracellular region"/>
    <property type="evidence" value="ECO:0007669"/>
    <property type="project" value="InterPro"/>
</dbReference>
<dbReference type="EMBL" id="MKKU01000039">
    <property type="protein sequence ID" value="RNF26511.1"/>
    <property type="molecule type" value="Genomic_DNA"/>
</dbReference>
<keyword evidence="1" id="KW-0489">Methyltransferase</keyword>
<dbReference type="AlphaFoldDB" id="A0A422Q967"/>
<evidence type="ECO:0000256" key="1">
    <source>
        <dbReference type="ARBA" id="ARBA00022603"/>
    </source>
</evidence>
<proteinExistence type="predicted"/>
<dbReference type="InterPro" id="IPR018251">
    <property type="entry name" value="Crust_neurhormone_CS"/>
</dbReference>
<dbReference type="RefSeq" id="XP_029231717.1">
    <property type="nucleotide sequence ID" value="XM_029368154.1"/>
</dbReference>
<dbReference type="CDD" id="cd20071">
    <property type="entry name" value="SET_SMYD"/>
    <property type="match status" value="1"/>
</dbReference>
<dbReference type="SUPFAM" id="SSF48452">
    <property type="entry name" value="TPR-like"/>
    <property type="match status" value="1"/>
</dbReference>
<dbReference type="PANTHER" id="PTHR46402">
    <property type="entry name" value="SET AND MYND DOMAIN-CONTAINING PROTEIN 5"/>
    <property type="match status" value="1"/>
</dbReference>
<dbReference type="PANTHER" id="PTHR46402:SF2">
    <property type="entry name" value="HISTONE-LYSINE N-TRIMETHYLTRANSFERASE SMYD5"/>
    <property type="match status" value="1"/>
</dbReference>
<reference evidence="5 6" key="1">
    <citation type="journal article" date="2018" name="BMC Genomics">
        <title>Genomic comparison of Trypanosoma conorhini and Trypanosoma rangeli to Trypanosoma cruzi strains of high and low virulence.</title>
        <authorList>
            <person name="Bradwell K.R."/>
            <person name="Koparde V.N."/>
            <person name="Matveyev A.V."/>
            <person name="Serrano M.G."/>
            <person name="Alves J.M."/>
            <person name="Parikh H."/>
            <person name="Huang B."/>
            <person name="Lee V."/>
            <person name="Espinosa-Alvarez O."/>
            <person name="Ortiz P.A."/>
            <person name="Costa-Martins A.G."/>
            <person name="Teixeira M.M."/>
            <person name="Buck G.A."/>
        </authorList>
    </citation>
    <scope>NUCLEOTIDE SEQUENCE [LARGE SCALE GENOMIC DNA]</scope>
    <source>
        <strain evidence="5 6">025E</strain>
    </source>
</reference>
<organism evidence="5 6">
    <name type="scientific">Trypanosoma conorhini</name>
    <dbReference type="NCBI Taxonomy" id="83891"/>
    <lineage>
        <taxon>Eukaryota</taxon>
        <taxon>Discoba</taxon>
        <taxon>Euglenozoa</taxon>
        <taxon>Kinetoplastea</taxon>
        <taxon>Metakinetoplastina</taxon>
        <taxon>Trypanosomatida</taxon>
        <taxon>Trypanosomatidae</taxon>
        <taxon>Trypanosoma</taxon>
    </lineage>
</organism>
<dbReference type="Gene3D" id="1.25.40.10">
    <property type="entry name" value="Tetratricopeptide repeat domain"/>
    <property type="match status" value="1"/>
</dbReference>
<comment type="caution">
    <text evidence="5">The sequence shown here is derived from an EMBL/GenBank/DDBJ whole genome shotgun (WGS) entry which is preliminary data.</text>
</comment>
<evidence type="ECO:0000259" key="4">
    <source>
        <dbReference type="PROSITE" id="PS50280"/>
    </source>
</evidence>
<dbReference type="InterPro" id="IPR019734">
    <property type="entry name" value="TPR_rpt"/>
</dbReference>
<name>A0A422Q967_9TRYP</name>
<evidence type="ECO:0000256" key="2">
    <source>
        <dbReference type="ARBA" id="ARBA00022679"/>
    </source>
</evidence>
<dbReference type="Pfam" id="PF00856">
    <property type="entry name" value="SET"/>
    <property type="match status" value="1"/>
</dbReference>
<dbReference type="Gene3D" id="2.170.270.10">
    <property type="entry name" value="SET domain"/>
    <property type="match status" value="1"/>
</dbReference>
<dbReference type="InterPro" id="IPR011990">
    <property type="entry name" value="TPR-like_helical_dom_sf"/>
</dbReference>
<dbReference type="SMART" id="SM00028">
    <property type="entry name" value="TPR"/>
    <property type="match status" value="2"/>
</dbReference>
<feature type="domain" description="SET" evidence="4">
    <location>
        <begin position="152"/>
        <end position="337"/>
    </location>
</feature>
<keyword evidence="6" id="KW-1185">Reference proteome</keyword>
<keyword evidence="2" id="KW-0808">Transferase</keyword>
<sequence>MQVAEVLKQKGNACFNSGDVDGAAAAYQEAIDFLSPKQRPEGQAGEKGTTNAIMGDADKLLALLYSNLSNVYHIKGKHDDSWQAAEQATLHDPTFTKAWLRYIQGRQMAGYPFEAFVTLLQRLRPLLRRPASSTTPKHSAGDVAAVGASLYEDLGLSKVLSHIELGEYEGGVGIVARKAVKPNDVILVEKRFETSFAELDLGEQSDLTTMRIVAYFAKKMYPHQRANSETWVRFNKQFKGCWPRSPGDMSADVRSELSHALRKQLPAMDDDAFESLFALAVMCRYNCFHSGFFRACALANHSCLANAAMKYNPEDETVTLIAVRPISAGEFVNVKYLSDAHFLMGVGKRREYLRSWLFWCKCDRCSADNESSATQEQLQCRQCHGWTHLPLTTDGAAKKDQDPVLPHEKPCMHCGATVAWSPESRAIVSQLIVSFSSVTGNMTYDSLMMWLLEGARQIAVLRVHPDNWLYRVLLYFFCVPMTSIVNGAFEQFSAKGWHSPQVEMLMRDAGFRRLYTEVINGGTKAEDGSQQTGESVSAGVACGGNVGSAGVAEPAAEVVRGGDVLYALCVLWRLISSFYPPYEGWSLHRSICRLVLFSHTNPNEAAALHETHALVLLRRHGRYLDDADASVWLHAYNRFKPTPHRKGMLSVKQAKAAFQS</sequence>
<dbReference type="GO" id="GO:0005184">
    <property type="term" value="F:neuropeptide hormone activity"/>
    <property type="evidence" value="ECO:0007669"/>
    <property type="project" value="InterPro"/>
</dbReference>
<evidence type="ECO:0000256" key="3">
    <source>
        <dbReference type="ARBA" id="ARBA00022691"/>
    </source>
</evidence>
<dbReference type="PROSITE" id="PS01250">
    <property type="entry name" value="CHH_MIH_GIH"/>
    <property type="match status" value="1"/>
</dbReference>
<protein>
    <recommendedName>
        <fullName evidence="4">SET domain-containing protein</fullName>
    </recommendedName>
</protein>
<dbReference type="OrthoDB" id="438641at2759"/>
<dbReference type="Proteomes" id="UP000284403">
    <property type="component" value="Unassembled WGS sequence"/>
</dbReference>
<dbReference type="GO" id="GO:0032259">
    <property type="term" value="P:methylation"/>
    <property type="evidence" value="ECO:0007669"/>
    <property type="project" value="UniProtKB-KW"/>
</dbReference>
<keyword evidence="3" id="KW-0949">S-adenosyl-L-methionine</keyword>
<gene>
    <name evidence="5" type="ORF">Tco025E_01216</name>
</gene>